<reference evidence="1" key="1">
    <citation type="submission" date="2023-07" db="EMBL/GenBank/DDBJ databases">
        <title>Chromosome-level genome assembly of Artemia franciscana.</title>
        <authorList>
            <person name="Jo E."/>
        </authorList>
    </citation>
    <scope>NUCLEOTIDE SEQUENCE</scope>
    <source>
        <tissue evidence="1">Whole body</tissue>
    </source>
</reference>
<dbReference type="Proteomes" id="UP001187531">
    <property type="component" value="Unassembled WGS sequence"/>
</dbReference>
<dbReference type="EMBL" id="JAVRJZ010000020">
    <property type="protein sequence ID" value="KAK2705433.1"/>
    <property type="molecule type" value="Genomic_DNA"/>
</dbReference>
<name>A0AA88KSY1_ARTSF</name>
<keyword evidence="2" id="KW-1185">Reference proteome</keyword>
<organism evidence="1 2">
    <name type="scientific">Artemia franciscana</name>
    <name type="common">Brine shrimp</name>
    <name type="synonym">Artemia sanfranciscana</name>
    <dbReference type="NCBI Taxonomy" id="6661"/>
    <lineage>
        <taxon>Eukaryota</taxon>
        <taxon>Metazoa</taxon>
        <taxon>Ecdysozoa</taxon>
        <taxon>Arthropoda</taxon>
        <taxon>Crustacea</taxon>
        <taxon>Branchiopoda</taxon>
        <taxon>Anostraca</taxon>
        <taxon>Artemiidae</taxon>
        <taxon>Artemia</taxon>
    </lineage>
</organism>
<accession>A0AA88KSY1</accession>
<feature type="non-terminal residue" evidence="1">
    <location>
        <position position="139"/>
    </location>
</feature>
<dbReference type="AlphaFoldDB" id="A0AA88KSY1"/>
<protein>
    <submittedName>
        <fullName evidence="1">Uncharacterized protein</fullName>
    </submittedName>
</protein>
<comment type="caution">
    <text evidence="1">The sequence shown here is derived from an EMBL/GenBank/DDBJ whole genome shotgun (WGS) entry which is preliminary data.</text>
</comment>
<feature type="non-terminal residue" evidence="1">
    <location>
        <position position="1"/>
    </location>
</feature>
<sequence length="139" mass="16169">FQRRIRIHSLLKVWPCSGATVFRIFETRMHCYMLMKSMLSMYLVSNFVLEPVSGLRRLSALNVKETVPQKRSAFLLDRLVMAVGRGPRYGKAISEYELPIPLKNTLLRNYGQENQKHDDFVLDESSGIDVRHTNSRILR</sequence>
<proteinExistence type="predicted"/>
<gene>
    <name evidence="1" type="ORF">QYM36_015721</name>
</gene>
<evidence type="ECO:0000313" key="2">
    <source>
        <dbReference type="Proteomes" id="UP001187531"/>
    </source>
</evidence>
<evidence type="ECO:0000313" key="1">
    <source>
        <dbReference type="EMBL" id="KAK2705433.1"/>
    </source>
</evidence>